<feature type="transmembrane region" description="Helical" evidence="1">
    <location>
        <begin position="50"/>
        <end position="68"/>
    </location>
</feature>
<evidence type="ECO:0000256" key="1">
    <source>
        <dbReference type="SAM" id="Phobius"/>
    </source>
</evidence>
<dbReference type="AlphaFoldDB" id="W9AYT0"/>
<reference evidence="2" key="1">
    <citation type="submission" date="2014-03" db="EMBL/GenBank/DDBJ databases">
        <title>Draft Genome Sequence of Mycobacterium cosmeticum DSM 44829.</title>
        <authorList>
            <person name="Croce O."/>
            <person name="Robert C."/>
            <person name="Raoult D."/>
            <person name="Drancourt M."/>
        </authorList>
    </citation>
    <scope>NUCLEOTIDE SEQUENCE [LARGE SCALE GENOMIC DNA]</scope>
    <source>
        <strain evidence="2">DSM 44829</strain>
    </source>
</reference>
<organism evidence="2 3">
    <name type="scientific">Mycolicibacterium cosmeticum</name>
    <dbReference type="NCBI Taxonomy" id="258533"/>
    <lineage>
        <taxon>Bacteria</taxon>
        <taxon>Bacillati</taxon>
        <taxon>Actinomycetota</taxon>
        <taxon>Actinomycetes</taxon>
        <taxon>Mycobacteriales</taxon>
        <taxon>Mycobacteriaceae</taxon>
        <taxon>Mycolicibacterium</taxon>
    </lineage>
</organism>
<protein>
    <submittedName>
        <fullName evidence="2">Uncharacterized protein</fullName>
    </submittedName>
</protein>
<gene>
    <name evidence="2" type="ORF">BN977_05825</name>
</gene>
<comment type="caution">
    <text evidence="2">The sequence shown here is derived from an EMBL/GenBank/DDBJ whole genome shotgun (WGS) entry which is preliminary data.</text>
</comment>
<keyword evidence="3" id="KW-1185">Reference proteome</keyword>
<keyword evidence="1" id="KW-0472">Membrane</keyword>
<evidence type="ECO:0000313" key="3">
    <source>
        <dbReference type="Proteomes" id="UP000028870"/>
    </source>
</evidence>
<reference evidence="2" key="2">
    <citation type="submission" date="2014-03" db="EMBL/GenBank/DDBJ databases">
        <authorList>
            <person name="Urmite Genomes"/>
        </authorList>
    </citation>
    <scope>NUCLEOTIDE SEQUENCE</scope>
    <source>
        <strain evidence="2">DSM 44829</strain>
    </source>
</reference>
<evidence type="ECO:0000313" key="2">
    <source>
        <dbReference type="EMBL" id="CDO10984.1"/>
    </source>
</evidence>
<dbReference type="eggNOG" id="ENOG50313C7">
    <property type="taxonomic scope" value="Bacteria"/>
</dbReference>
<feature type="transmembrane region" description="Helical" evidence="1">
    <location>
        <begin position="75"/>
        <end position="101"/>
    </location>
</feature>
<proteinExistence type="predicted"/>
<dbReference type="STRING" id="258533.BN977_05825"/>
<feature type="transmembrane region" description="Helical" evidence="1">
    <location>
        <begin position="113"/>
        <end position="134"/>
    </location>
</feature>
<dbReference type="EMBL" id="CCBB010000003">
    <property type="protein sequence ID" value="CDO10984.1"/>
    <property type="molecule type" value="Genomic_DNA"/>
</dbReference>
<name>W9AYT0_MYCCO</name>
<keyword evidence="1" id="KW-0812">Transmembrane</keyword>
<keyword evidence="1" id="KW-1133">Transmembrane helix</keyword>
<dbReference type="Proteomes" id="UP000028870">
    <property type="component" value="Unassembled WGS sequence"/>
</dbReference>
<sequence>MMSPASSPTAATRAFARVLGPFFAIIAVTVTARGWDMTHLLDDFESTPVWSWVVGAFVLLAGLVVVSLHPYWRGFAAIVVSLLGWMMVVRGVLLLAFPAVFATVAEHTIGAETFWRIGFVVIGVLGFYLALIGWMPQRPAAGVRAVGAGSESTR</sequence>
<accession>W9AYT0</accession>
<dbReference type="RefSeq" id="WP_234709682.1">
    <property type="nucleotide sequence ID" value="NZ_CCBB010000003.1"/>
</dbReference>